<protein>
    <submittedName>
        <fullName evidence="6">Oxalate decarboxylase OxdC</fullName>
    </submittedName>
</protein>
<feature type="binding site" evidence="3">
    <location>
        <position position="198"/>
    </location>
    <ligand>
        <name>Mn(2+)</name>
        <dbReference type="ChEBI" id="CHEBI:29035"/>
        <label>1</label>
    </ligand>
</feature>
<feature type="binding site" evidence="3">
    <location>
        <position position="241"/>
    </location>
    <ligand>
        <name>Mn(2+)</name>
        <dbReference type="ChEBI" id="CHEBI:29035"/>
        <label>1</label>
    </ligand>
</feature>
<dbReference type="GO" id="GO:0033609">
    <property type="term" value="P:oxalate metabolic process"/>
    <property type="evidence" value="ECO:0007669"/>
    <property type="project" value="InterPro"/>
</dbReference>
<accession>A0A2N6P2B2</accession>
<evidence type="ECO:0000256" key="1">
    <source>
        <dbReference type="ARBA" id="ARBA00022723"/>
    </source>
</evidence>
<keyword evidence="3" id="KW-0464">Manganese</keyword>
<dbReference type="AlphaFoldDB" id="A0A2N6P2B2"/>
<keyword evidence="1 3" id="KW-0479">Metal-binding</keyword>
<dbReference type="CDD" id="cd20305">
    <property type="entry name" value="cupin_OxDC_C"/>
    <property type="match status" value="1"/>
</dbReference>
<sequence>MMFSSKTLLLLSLTGSAYGAPQGFPTTRIKYAGNTGPIAGVTPPLASVQAPVGGLRGDGSLLGGNAKIPDVTGESAEVDNPPTLVPGQDADADLGLYLDFNSADKPEPYRGSKGASADGARTFAYEKLNPDLFAPPGTDAGSVPNAMWPMGLSHNRFGSGEKSGWARQQNTDVLPSATAMAGVDMKLAPNAYRELHWHTAAEWALVLKGCVRVAAVNDESQTFTDDLCAGDVWFFPAGVPHSIQAFDEGVEFLLVFDQGDFDENGTFLVSEMFARTPTSVLAKNFAAPVDAFRDIPQRELYIFDGTPQPKDIAEQTVTGPAGAVPVARAYTYHWSQQEPFETPGGTVKILDPTSFPVAAGFSAALVTVRPGAMREMHWHTTSDEWDYFLQGSGRATVYKAPDAGRTFDFTAGDVGYIPKAGAHYVENTGTEDLVFLEVLQAPKFTDISVAQWLALTPKQVVKDHLHLDDSVLDNIPKEKTILKQGNTNLTALSS</sequence>
<dbReference type="InterPro" id="IPR006045">
    <property type="entry name" value="Cupin_1"/>
</dbReference>
<dbReference type="GO" id="GO:0046872">
    <property type="term" value="F:metal ion binding"/>
    <property type="evidence" value="ECO:0007669"/>
    <property type="project" value="UniProtKB-KW"/>
</dbReference>
<dbReference type="PANTHER" id="PTHR35848:SF9">
    <property type="entry name" value="SLL1358 PROTEIN"/>
    <property type="match status" value="1"/>
</dbReference>
<comment type="cofactor">
    <cofactor evidence="3">
        <name>Mn(2+)</name>
        <dbReference type="ChEBI" id="CHEBI:29035"/>
    </cofactor>
    <text evidence="3">Binds 2 manganese ions per subunit.</text>
</comment>
<dbReference type="NCBIfam" id="TIGR03404">
    <property type="entry name" value="bicupin_oxalic"/>
    <property type="match status" value="1"/>
</dbReference>
<dbReference type="CDD" id="cd20304">
    <property type="entry name" value="cupin_OxDC_N"/>
    <property type="match status" value="1"/>
</dbReference>
<feature type="binding site" evidence="3">
    <location>
        <position position="196"/>
    </location>
    <ligand>
        <name>Mn(2+)</name>
        <dbReference type="ChEBI" id="CHEBI:29035"/>
        <label>1</label>
    </ligand>
</feature>
<feature type="binding site" evidence="3">
    <location>
        <position position="377"/>
    </location>
    <ligand>
        <name>Mn(2+)</name>
        <dbReference type="ChEBI" id="CHEBI:29035"/>
        <label>2</label>
    </ligand>
</feature>
<dbReference type="Pfam" id="PF00190">
    <property type="entry name" value="Cupin_1"/>
    <property type="match status" value="2"/>
</dbReference>
<comment type="caution">
    <text evidence="6">The sequence shown here is derived from an EMBL/GenBank/DDBJ whole genome shotgun (WGS) entry which is preliminary data.</text>
</comment>
<evidence type="ECO:0000313" key="7">
    <source>
        <dbReference type="Proteomes" id="UP000235728"/>
    </source>
</evidence>
<dbReference type="InterPro" id="IPR011051">
    <property type="entry name" value="RmlC_Cupin_sf"/>
</dbReference>
<feature type="active site" description="Proton donor" evidence="2">
    <location>
        <position position="437"/>
    </location>
</feature>
<feature type="binding site" evidence="3">
    <location>
        <position position="379"/>
    </location>
    <ligand>
        <name>Mn(2+)</name>
        <dbReference type="ChEBI" id="CHEBI:29035"/>
        <label>2</label>
    </ligand>
</feature>
<evidence type="ECO:0000313" key="6">
    <source>
        <dbReference type="EMBL" id="PMB73672.1"/>
    </source>
</evidence>
<evidence type="ECO:0000256" key="4">
    <source>
        <dbReference type="SAM" id="SignalP"/>
    </source>
</evidence>
<proteinExistence type="predicted"/>
<name>A0A2N6P2B2_BEABA</name>
<dbReference type="Proteomes" id="UP000235728">
    <property type="component" value="Unassembled WGS sequence"/>
</dbReference>
<evidence type="ECO:0000256" key="2">
    <source>
        <dbReference type="PIRSR" id="PIRSR617774-1"/>
    </source>
</evidence>
<dbReference type="InterPro" id="IPR014710">
    <property type="entry name" value="RmlC-like_jellyroll"/>
</dbReference>
<dbReference type="SUPFAM" id="SSF51182">
    <property type="entry name" value="RmlC-like cupins"/>
    <property type="match status" value="1"/>
</dbReference>
<evidence type="ECO:0000256" key="3">
    <source>
        <dbReference type="PIRSR" id="PIRSR617774-2"/>
    </source>
</evidence>
<organism evidence="6 7">
    <name type="scientific">Beauveria bassiana</name>
    <name type="common">White muscardine disease fungus</name>
    <name type="synonym">Tritirachium shiotae</name>
    <dbReference type="NCBI Taxonomy" id="176275"/>
    <lineage>
        <taxon>Eukaryota</taxon>
        <taxon>Fungi</taxon>
        <taxon>Dikarya</taxon>
        <taxon>Ascomycota</taxon>
        <taxon>Pezizomycotina</taxon>
        <taxon>Sordariomycetes</taxon>
        <taxon>Hypocreomycetidae</taxon>
        <taxon>Hypocreales</taxon>
        <taxon>Cordycipitaceae</taxon>
        <taxon>Beauveria</taxon>
    </lineage>
</organism>
<feature type="domain" description="Cupin type-1" evidence="5">
    <location>
        <begin position="154"/>
        <end position="293"/>
    </location>
</feature>
<dbReference type="SMART" id="SM00835">
    <property type="entry name" value="Cupin_1"/>
    <property type="match status" value="2"/>
</dbReference>
<dbReference type="OMA" id="HWHPNND"/>
<feature type="binding site" evidence="3">
    <location>
        <position position="423"/>
    </location>
    <ligand>
        <name>Mn(2+)</name>
        <dbReference type="ChEBI" id="CHEBI:29035"/>
        <label>2</label>
    </ligand>
</feature>
<dbReference type="InterPro" id="IPR017774">
    <property type="entry name" value="Bicupin_oxalate_deCO2ase/Oxase"/>
</dbReference>
<feature type="binding site" evidence="3">
    <location>
        <position position="202"/>
    </location>
    <ligand>
        <name>Mn(2+)</name>
        <dbReference type="ChEBI" id="CHEBI:29035"/>
        <label>1</label>
    </ligand>
</feature>
<reference evidence="6 7" key="1">
    <citation type="journal article" date="2016" name="Appl. Microbiol. Biotechnol.">
        <title>Characterization of T-DNA insertion mutants with decreased virulence in the entomopathogenic fungus Beauveria bassiana JEF-007.</title>
        <authorList>
            <person name="Kim S."/>
            <person name="Lee S.J."/>
            <person name="Nai Y.S."/>
            <person name="Yu J.S."/>
            <person name="Lee M.R."/>
            <person name="Yang Y.T."/>
            <person name="Kim J.S."/>
        </authorList>
    </citation>
    <scope>NUCLEOTIDE SEQUENCE [LARGE SCALE GENOMIC DNA]</scope>
    <source>
        <strain evidence="6 7">JEF-007</strain>
    </source>
</reference>
<keyword evidence="4" id="KW-0732">Signal</keyword>
<dbReference type="InterPro" id="IPR051610">
    <property type="entry name" value="GPI/OXD"/>
</dbReference>
<dbReference type="EMBL" id="MRVG01000001">
    <property type="protein sequence ID" value="PMB73672.1"/>
    <property type="molecule type" value="Genomic_DNA"/>
</dbReference>
<dbReference type="PANTHER" id="PTHR35848">
    <property type="entry name" value="OXALATE-BINDING PROTEIN"/>
    <property type="match status" value="1"/>
</dbReference>
<gene>
    <name evidence="6" type="primary">oxdC_1</name>
    <name evidence="6" type="ORF">BM221_001096</name>
</gene>
<feature type="domain" description="Cupin type-1" evidence="5">
    <location>
        <begin position="332"/>
        <end position="473"/>
    </location>
</feature>
<feature type="binding site" evidence="3">
    <location>
        <position position="384"/>
    </location>
    <ligand>
        <name>Mn(2+)</name>
        <dbReference type="ChEBI" id="CHEBI:29035"/>
        <label>2</label>
    </ligand>
</feature>
<evidence type="ECO:0000259" key="5">
    <source>
        <dbReference type="SMART" id="SM00835"/>
    </source>
</evidence>
<dbReference type="Gene3D" id="2.60.120.10">
    <property type="entry name" value="Jelly Rolls"/>
    <property type="match status" value="2"/>
</dbReference>
<feature type="signal peptide" evidence="4">
    <location>
        <begin position="1"/>
        <end position="19"/>
    </location>
</feature>
<feature type="chain" id="PRO_5014879140" evidence="4">
    <location>
        <begin position="20"/>
        <end position="494"/>
    </location>
</feature>